<sequence>CCTAARCRHQGAEREARGLHMGEDRTEDVGAHARGSAPRDGRRAGGTASAGPSGGPAASPGHHLGPVR</sequence>
<feature type="compositionally biased region" description="Basic and acidic residues" evidence="1">
    <location>
        <begin position="10"/>
        <end position="43"/>
    </location>
</feature>
<dbReference type="EMBL" id="GBEZ01011614">
    <property type="protein sequence ID" value="JAC74189.1"/>
    <property type="molecule type" value="Transcribed_RNA"/>
</dbReference>
<evidence type="ECO:0000313" key="2">
    <source>
        <dbReference type="EMBL" id="JAC74189.1"/>
    </source>
</evidence>
<gene>
    <name evidence="2" type="ORF">TSPGSL018_26650</name>
</gene>
<feature type="non-terminal residue" evidence="2">
    <location>
        <position position="68"/>
    </location>
</feature>
<evidence type="ECO:0000256" key="1">
    <source>
        <dbReference type="SAM" id="MobiDB-lite"/>
    </source>
</evidence>
<dbReference type="AlphaFoldDB" id="A0A061RTX0"/>
<feature type="compositionally biased region" description="Low complexity" evidence="1">
    <location>
        <begin position="45"/>
        <end position="61"/>
    </location>
</feature>
<reference evidence="2" key="1">
    <citation type="submission" date="2014-05" db="EMBL/GenBank/DDBJ databases">
        <title>The transcriptome of the halophilic microalga Tetraselmis sp. GSL018 isolated from the Great Salt Lake, Utah.</title>
        <authorList>
            <person name="Jinkerson R.E."/>
            <person name="D'Adamo S."/>
            <person name="Posewitz M.C."/>
        </authorList>
    </citation>
    <scope>NUCLEOTIDE SEQUENCE</scope>
    <source>
        <strain evidence="2">GSL018</strain>
    </source>
</reference>
<protein>
    <submittedName>
        <fullName evidence="2">Uncharacterized protein</fullName>
    </submittedName>
</protein>
<proteinExistence type="predicted"/>
<name>A0A061RTX0_9CHLO</name>
<organism evidence="2">
    <name type="scientific">Tetraselmis sp. GSL018</name>
    <dbReference type="NCBI Taxonomy" id="582737"/>
    <lineage>
        <taxon>Eukaryota</taxon>
        <taxon>Viridiplantae</taxon>
        <taxon>Chlorophyta</taxon>
        <taxon>core chlorophytes</taxon>
        <taxon>Chlorodendrophyceae</taxon>
        <taxon>Chlorodendrales</taxon>
        <taxon>Chlorodendraceae</taxon>
        <taxon>Tetraselmis</taxon>
    </lineage>
</organism>
<feature type="region of interest" description="Disordered" evidence="1">
    <location>
        <begin position="1"/>
        <end position="68"/>
    </location>
</feature>
<accession>A0A061RTX0</accession>
<feature type="non-terminal residue" evidence="2">
    <location>
        <position position="1"/>
    </location>
</feature>